<feature type="compositionally biased region" description="Polar residues" evidence="1">
    <location>
        <begin position="29"/>
        <end position="42"/>
    </location>
</feature>
<organism evidence="2 3">
    <name type="scientific">Periophthalmus magnuspinnatus</name>
    <dbReference type="NCBI Taxonomy" id="409849"/>
    <lineage>
        <taxon>Eukaryota</taxon>
        <taxon>Metazoa</taxon>
        <taxon>Chordata</taxon>
        <taxon>Craniata</taxon>
        <taxon>Vertebrata</taxon>
        <taxon>Euteleostomi</taxon>
        <taxon>Actinopterygii</taxon>
        <taxon>Neopterygii</taxon>
        <taxon>Teleostei</taxon>
        <taxon>Neoteleostei</taxon>
        <taxon>Acanthomorphata</taxon>
        <taxon>Gobiaria</taxon>
        <taxon>Gobiiformes</taxon>
        <taxon>Gobioidei</taxon>
        <taxon>Gobiidae</taxon>
        <taxon>Oxudercinae</taxon>
        <taxon>Periophthalmus</taxon>
    </lineage>
</organism>
<accession>A0A3B4AUF5</accession>
<keyword evidence="3" id="KW-1185">Reference proteome</keyword>
<dbReference type="Proteomes" id="UP000261520">
    <property type="component" value="Unplaced"/>
</dbReference>
<dbReference type="AlphaFoldDB" id="A0A3B4AUF5"/>
<name>A0A3B4AUF5_9GOBI</name>
<reference evidence="2" key="1">
    <citation type="submission" date="2025-08" db="UniProtKB">
        <authorList>
            <consortium name="Ensembl"/>
        </authorList>
    </citation>
    <scope>IDENTIFICATION</scope>
</reference>
<reference evidence="2" key="2">
    <citation type="submission" date="2025-09" db="UniProtKB">
        <authorList>
            <consortium name="Ensembl"/>
        </authorList>
    </citation>
    <scope>IDENTIFICATION</scope>
</reference>
<feature type="region of interest" description="Disordered" evidence="1">
    <location>
        <begin position="29"/>
        <end position="52"/>
    </location>
</feature>
<evidence type="ECO:0000256" key="1">
    <source>
        <dbReference type="SAM" id="MobiDB-lite"/>
    </source>
</evidence>
<evidence type="ECO:0000313" key="3">
    <source>
        <dbReference type="Proteomes" id="UP000261520"/>
    </source>
</evidence>
<proteinExistence type="predicted"/>
<dbReference type="Ensembl" id="ENSPMGT00000021272.1">
    <property type="protein sequence ID" value="ENSPMGP00000019961.1"/>
    <property type="gene ID" value="ENSPMGG00000016173.1"/>
</dbReference>
<protein>
    <submittedName>
        <fullName evidence="2">Uncharacterized protein</fullName>
    </submittedName>
</protein>
<sequence>MAELVQGQASINQPALKSDGLVDAFQRARQVNNSPGSRSASLPHQADPFPPSRHTFFGGQSQLNFANLAVGSKLGSVM</sequence>
<evidence type="ECO:0000313" key="2">
    <source>
        <dbReference type="Ensembl" id="ENSPMGP00000019961.1"/>
    </source>
</evidence>